<protein>
    <recommendedName>
        <fullName evidence="3">Lipoprotein</fullName>
    </recommendedName>
</protein>
<evidence type="ECO:0000313" key="2">
    <source>
        <dbReference type="Proteomes" id="UP001139366"/>
    </source>
</evidence>
<comment type="caution">
    <text evidence="1">The sequence shown here is derived from an EMBL/GenBank/DDBJ whole genome shotgun (WGS) entry which is preliminary data.</text>
</comment>
<dbReference type="Proteomes" id="UP001139366">
    <property type="component" value="Unassembled WGS sequence"/>
</dbReference>
<accession>A0A9X1KQU6</accession>
<dbReference type="EMBL" id="JAINUY010000003">
    <property type="protein sequence ID" value="MBZ4035362.1"/>
    <property type="molecule type" value="Genomic_DNA"/>
</dbReference>
<keyword evidence="2" id="KW-1185">Reference proteome</keyword>
<evidence type="ECO:0000313" key="1">
    <source>
        <dbReference type="EMBL" id="MBZ4035362.1"/>
    </source>
</evidence>
<gene>
    <name evidence="1" type="ORF">K6T82_11340</name>
</gene>
<dbReference type="RefSeq" id="WP_223705988.1">
    <property type="nucleotide sequence ID" value="NZ_JAINUY010000003.1"/>
</dbReference>
<organism evidence="1 2">
    <name type="scientific">Flavobacterium potami</name>
    <dbReference type="NCBI Taxonomy" id="2872310"/>
    <lineage>
        <taxon>Bacteria</taxon>
        <taxon>Pseudomonadati</taxon>
        <taxon>Bacteroidota</taxon>
        <taxon>Flavobacteriia</taxon>
        <taxon>Flavobacteriales</taxon>
        <taxon>Flavobacteriaceae</taxon>
        <taxon>Flavobacterium</taxon>
    </lineage>
</organism>
<sequence length="214" mass="24926">MKIICLIFIVALFLGCQKIIISDNLTFVSERFFKIKNLKLPKENTVSIGSYVTDKDSVVSQFEIQSKYSPIVIKLANISPNFVFNNYEKSDYPTPGYFSTINEGLYEINVSPPIFDSKSRIDKIDFFSDKKLNYQINNDSIKSFSVNFNKFAIQINDDVNKIIYGKIEYYGLKNLDAQMLLYKIQNDSFLFILTPIKKNIVLEEHFLYNYLFNK</sequence>
<dbReference type="AlphaFoldDB" id="A0A9X1KQU6"/>
<dbReference type="PROSITE" id="PS51257">
    <property type="entry name" value="PROKAR_LIPOPROTEIN"/>
    <property type="match status" value="1"/>
</dbReference>
<name>A0A9X1KQU6_9FLAO</name>
<proteinExistence type="predicted"/>
<reference evidence="1 2" key="1">
    <citation type="journal article" date="2023" name="Antonie Van Leeuwenhoek">
        <title>Flavobacterium potami sp. nov., a multi-metal resistance genes harbouring bacterium isolated from shallow river silt.</title>
        <authorList>
            <person name="Li S."/>
            <person name="Mao S."/>
            <person name="Mu W."/>
            <person name="Guo B."/>
            <person name="Li C."/>
            <person name="Zhu Q."/>
            <person name="Hou X."/>
            <person name="Zhao Y."/>
            <person name="Wei S."/>
            <person name="Liu H."/>
            <person name="Liu A."/>
        </authorList>
    </citation>
    <scope>NUCLEOTIDE SEQUENCE [LARGE SCALE GENOMIC DNA]</scope>
    <source>
        <strain evidence="1 2">17A</strain>
    </source>
</reference>
<evidence type="ECO:0008006" key="3">
    <source>
        <dbReference type="Google" id="ProtNLM"/>
    </source>
</evidence>